<evidence type="ECO:0000313" key="1">
    <source>
        <dbReference type="EMBL" id="GGF09578.1"/>
    </source>
</evidence>
<gene>
    <name evidence="1" type="ORF">GCM10007298_01900</name>
</gene>
<comment type="caution">
    <text evidence="1">The sequence shown here is derived from an EMBL/GenBank/DDBJ whole genome shotgun (WGS) entry which is preliminary data.</text>
</comment>
<organism evidence="1 2">
    <name type="scientific">Williamsia phyllosphaerae</name>
    <dbReference type="NCBI Taxonomy" id="885042"/>
    <lineage>
        <taxon>Bacteria</taxon>
        <taxon>Bacillati</taxon>
        <taxon>Actinomycetota</taxon>
        <taxon>Actinomycetes</taxon>
        <taxon>Mycobacteriales</taxon>
        <taxon>Nocardiaceae</taxon>
        <taxon>Williamsia</taxon>
    </lineage>
</organism>
<dbReference type="EMBL" id="BMCS01000001">
    <property type="protein sequence ID" value="GGF09578.1"/>
    <property type="molecule type" value="Genomic_DNA"/>
</dbReference>
<keyword evidence="2" id="KW-1185">Reference proteome</keyword>
<evidence type="ECO:0000313" key="2">
    <source>
        <dbReference type="Proteomes" id="UP000632454"/>
    </source>
</evidence>
<dbReference type="Proteomes" id="UP000632454">
    <property type="component" value="Unassembled WGS sequence"/>
</dbReference>
<accession>A0ABQ1U4U9</accession>
<protein>
    <submittedName>
        <fullName evidence="1">Uncharacterized protein</fullName>
    </submittedName>
</protein>
<reference evidence="2" key="1">
    <citation type="journal article" date="2019" name="Int. J. Syst. Evol. Microbiol.">
        <title>The Global Catalogue of Microorganisms (GCM) 10K type strain sequencing project: providing services to taxonomists for standard genome sequencing and annotation.</title>
        <authorList>
            <consortium name="The Broad Institute Genomics Platform"/>
            <consortium name="The Broad Institute Genome Sequencing Center for Infectious Disease"/>
            <person name="Wu L."/>
            <person name="Ma J."/>
        </authorList>
    </citation>
    <scope>NUCLEOTIDE SEQUENCE [LARGE SCALE GENOMIC DNA]</scope>
    <source>
        <strain evidence="2">CCM 7855</strain>
    </source>
</reference>
<name>A0ABQ1U4U9_9NOCA</name>
<proteinExistence type="predicted"/>
<sequence length="86" mass="9428">MVQRRVREGVGFAVADRALELTGLLSQLTEIRAFGEMGNSHHGLLSSPVVRRTGRKEWLASENIDLQVGSALSADPEASCRRRRPG</sequence>